<evidence type="ECO:0000313" key="3">
    <source>
        <dbReference type="Proteomes" id="UP000559256"/>
    </source>
</evidence>
<gene>
    <name evidence="2" type="ORF">D9758_013363</name>
</gene>
<proteinExistence type="predicted"/>
<dbReference type="Proteomes" id="UP000559256">
    <property type="component" value="Unassembled WGS sequence"/>
</dbReference>
<feature type="compositionally biased region" description="Acidic residues" evidence="1">
    <location>
        <begin position="294"/>
        <end position="332"/>
    </location>
</feature>
<accession>A0A8H5CJD2</accession>
<dbReference type="OrthoDB" id="3271097at2759"/>
<dbReference type="EMBL" id="JAACJM010000155">
    <property type="protein sequence ID" value="KAF5342810.1"/>
    <property type="molecule type" value="Genomic_DNA"/>
</dbReference>
<feature type="region of interest" description="Disordered" evidence="1">
    <location>
        <begin position="28"/>
        <end position="130"/>
    </location>
</feature>
<feature type="compositionally biased region" description="Polar residues" evidence="1">
    <location>
        <begin position="103"/>
        <end position="125"/>
    </location>
</feature>
<protein>
    <submittedName>
        <fullName evidence="2">Uncharacterized protein</fullName>
    </submittedName>
</protein>
<dbReference type="AlphaFoldDB" id="A0A8H5CJD2"/>
<feature type="region of interest" description="Disordered" evidence="1">
    <location>
        <begin position="283"/>
        <end position="332"/>
    </location>
</feature>
<reference evidence="2 3" key="1">
    <citation type="journal article" date="2020" name="ISME J.">
        <title>Uncovering the hidden diversity of litter-decomposition mechanisms in mushroom-forming fungi.</title>
        <authorList>
            <person name="Floudas D."/>
            <person name="Bentzer J."/>
            <person name="Ahren D."/>
            <person name="Johansson T."/>
            <person name="Persson P."/>
            <person name="Tunlid A."/>
        </authorList>
    </citation>
    <scope>NUCLEOTIDE SEQUENCE [LARGE SCALE GENOMIC DNA]</scope>
    <source>
        <strain evidence="2 3">CBS 291.85</strain>
    </source>
</reference>
<sequence>MVSNRYRTGKFYMPFLPATISIMPPQRTETSIRAANDPSSSPAVAPKPKKKRNTNTSDGAGALNQDLQAAAPRCKPQKKTSTKTTTSENGKQKETVEPATKVAGTTSSTRQPMENSAQANTTPTVSDIDENSAEYWKRKFLETEARRVQATPADQSAGTPTAAVTPPAIPTLGQKKHTIEVILKPRGEAGNAKTGYNLQKAIKLEDDVEYNAFLAFVRNNAPRAGIDLNKNFSKQDKKALYDLGCLTAKDLPYFTKRRFPGYWPVDQALKQFLKNRNKRINKVKRANQRKQVSGDEDDEEESGASGINEDEQDEENDEEASAEEPGSGEEDD</sequence>
<feature type="region of interest" description="Disordered" evidence="1">
    <location>
        <begin position="150"/>
        <end position="169"/>
    </location>
</feature>
<name>A0A8H5CJD2_9AGAR</name>
<evidence type="ECO:0000313" key="2">
    <source>
        <dbReference type="EMBL" id="KAF5342810.1"/>
    </source>
</evidence>
<comment type="caution">
    <text evidence="2">The sequence shown here is derived from an EMBL/GenBank/DDBJ whole genome shotgun (WGS) entry which is preliminary data.</text>
</comment>
<feature type="compositionally biased region" description="Low complexity" evidence="1">
    <location>
        <begin position="157"/>
        <end position="166"/>
    </location>
</feature>
<organism evidence="2 3">
    <name type="scientific">Tetrapyrgos nigripes</name>
    <dbReference type="NCBI Taxonomy" id="182062"/>
    <lineage>
        <taxon>Eukaryota</taxon>
        <taxon>Fungi</taxon>
        <taxon>Dikarya</taxon>
        <taxon>Basidiomycota</taxon>
        <taxon>Agaricomycotina</taxon>
        <taxon>Agaricomycetes</taxon>
        <taxon>Agaricomycetidae</taxon>
        <taxon>Agaricales</taxon>
        <taxon>Marasmiineae</taxon>
        <taxon>Marasmiaceae</taxon>
        <taxon>Tetrapyrgos</taxon>
    </lineage>
</organism>
<evidence type="ECO:0000256" key="1">
    <source>
        <dbReference type="SAM" id="MobiDB-lite"/>
    </source>
</evidence>
<keyword evidence="3" id="KW-1185">Reference proteome</keyword>